<dbReference type="SUPFAM" id="SSF109604">
    <property type="entry name" value="HD-domain/PDEase-like"/>
    <property type="match status" value="1"/>
</dbReference>
<dbReference type="PANTHER" id="PTHR11373:SF4">
    <property type="entry name" value="DEOXYNUCLEOSIDE TRIPHOSPHATE TRIPHOSPHOHYDROLASE SAMHD1"/>
    <property type="match status" value="1"/>
</dbReference>
<organism evidence="2 3">
    <name type="scientific">Carboxylicivirga marina</name>
    <dbReference type="NCBI Taxonomy" id="2800988"/>
    <lineage>
        <taxon>Bacteria</taxon>
        <taxon>Pseudomonadati</taxon>
        <taxon>Bacteroidota</taxon>
        <taxon>Bacteroidia</taxon>
        <taxon>Marinilabiliales</taxon>
        <taxon>Marinilabiliaceae</taxon>
        <taxon>Carboxylicivirga</taxon>
    </lineage>
</organism>
<dbReference type="SMART" id="SM00471">
    <property type="entry name" value="HDc"/>
    <property type="match status" value="1"/>
</dbReference>
<dbReference type="InterPro" id="IPR003607">
    <property type="entry name" value="HD/PDEase_dom"/>
</dbReference>
<proteinExistence type="predicted"/>
<reference evidence="2 3" key="1">
    <citation type="submission" date="2021-01" db="EMBL/GenBank/DDBJ databases">
        <title>Carboxyliciviraga sp.nov., isolated from coastal sediments.</title>
        <authorList>
            <person name="Lu D."/>
            <person name="Zhang T."/>
        </authorList>
    </citation>
    <scope>NUCLEOTIDE SEQUENCE [LARGE SCALE GENOMIC DNA]</scope>
    <source>
        <strain evidence="2 3">N1Y132</strain>
    </source>
</reference>
<dbReference type="Gene3D" id="1.10.3210.10">
    <property type="entry name" value="Hypothetical protein af1432"/>
    <property type="match status" value="1"/>
</dbReference>
<comment type="caution">
    <text evidence="2">The sequence shown here is derived from an EMBL/GenBank/DDBJ whole genome shotgun (WGS) entry which is preliminary data.</text>
</comment>
<sequence length="412" mass="47488">MNDPVHGFIKVPYDLLYDLTEHPYFQRLRRIKQLGLTHLVYPGAMHTRFQHALGAMHLMSSAVETLQSKGHEISEEESIAVHAAILLHDIGHGPFSHVLEHSLVEVSHEAISQIMMQHLNEEFNGKLSMAIEIFNGTYPKGFLHQLVSSQLDMDRLDYLKRDSFFSGVSEGVIGSDRIIKMLNVVDDKLVIESKGIYSIEKFLVARRLMYWQVYLHKTALAAEQMLVHLLKRAKKLIEKGEELFVPPHLRFFIEQKLDLESFHNDKEVLYNFTLLDDDDIMCSIKAWTKHEDVILSVLANGFVNRKLWRIKISDRPFRTEDIKAIKEAVKEAYGLKSTKASKYLVFADTITNNAYSIKDDKIEILYNNNELKDIAKASDMLNLSVLGKTVRKHYVCYPKSIEDKLQLDTLLF</sequence>
<gene>
    <name evidence="2" type="ORF">JIV24_17210</name>
</gene>
<accession>A0ABS1HNR3</accession>
<dbReference type="Pfam" id="PF01966">
    <property type="entry name" value="HD"/>
    <property type="match status" value="1"/>
</dbReference>
<protein>
    <submittedName>
        <fullName evidence="2">HD domain-containing protein</fullName>
    </submittedName>
</protein>
<evidence type="ECO:0000313" key="2">
    <source>
        <dbReference type="EMBL" id="MBK3519090.1"/>
    </source>
</evidence>
<dbReference type="Pfam" id="PF19276">
    <property type="entry name" value="HD_assoc_2"/>
    <property type="match status" value="1"/>
</dbReference>
<dbReference type="PANTHER" id="PTHR11373">
    <property type="entry name" value="DEOXYNUCLEOSIDE TRIPHOSPHATE TRIPHOSPHOHYDROLASE"/>
    <property type="match status" value="1"/>
</dbReference>
<evidence type="ECO:0000259" key="1">
    <source>
        <dbReference type="SMART" id="SM00471"/>
    </source>
</evidence>
<dbReference type="EMBL" id="JAENRR010000052">
    <property type="protein sequence ID" value="MBK3519090.1"/>
    <property type="molecule type" value="Genomic_DNA"/>
</dbReference>
<dbReference type="InterPro" id="IPR006674">
    <property type="entry name" value="HD_domain"/>
</dbReference>
<dbReference type="Proteomes" id="UP000605676">
    <property type="component" value="Unassembled WGS sequence"/>
</dbReference>
<dbReference type="CDD" id="cd00077">
    <property type="entry name" value="HDc"/>
    <property type="match status" value="1"/>
</dbReference>
<evidence type="ECO:0000313" key="3">
    <source>
        <dbReference type="Proteomes" id="UP000605676"/>
    </source>
</evidence>
<feature type="domain" description="HD/PDEase" evidence="1">
    <location>
        <begin position="44"/>
        <end position="168"/>
    </location>
</feature>
<dbReference type="InterPro" id="IPR050135">
    <property type="entry name" value="dGTPase-like"/>
</dbReference>
<name>A0ABS1HNR3_9BACT</name>
<keyword evidence="3" id="KW-1185">Reference proteome</keyword>
<dbReference type="InterPro" id="IPR045509">
    <property type="entry name" value="HD_assoc_2"/>
</dbReference>